<reference evidence="8 9" key="1">
    <citation type="submission" date="2019-07" db="EMBL/GenBank/DDBJ databases">
        <title>Whole genome shotgun sequence of Thiobacillus plumbophilus NBRC 107929.</title>
        <authorList>
            <person name="Hosoyama A."/>
            <person name="Uohara A."/>
            <person name="Ohji S."/>
            <person name="Ichikawa N."/>
        </authorList>
    </citation>
    <scope>NUCLEOTIDE SEQUENCE [LARGE SCALE GENOMIC DNA]</scope>
    <source>
        <strain evidence="8 9">NBRC 107929</strain>
    </source>
</reference>
<evidence type="ECO:0000313" key="8">
    <source>
        <dbReference type="EMBL" id="GEP31342.1"/>
    </source>
</evidence>
<name>A0A512LA62_9PROT</name>
<evidence type="ECO:0000256" key="2">
    <source>
        <dbReference type="ARBA" id="ARBA00022679"/>
    </source>
</evidence>
<dbReference type="InterPro" id="IPR040758">
    <property type="entry name" value="PrmC_N"/>
</dbReference>
<evidence type="ECO:0000256" key="3">
    <source>
        <dbReference type="ARBA" id="ARBA00022691"/>
    </source>
</evidence>
<feature type="domain" description="Methyltransferase" evidence="6">
    <location>
        <begin position="118"/>
        <end position="201"/>
    </location>
</feature>
<keyword evidence="3 5" id="KW-0949">S-adenosyl-L-methionine</keyword>
<dbReference type="SUPFAM" id="SSF53335">
    <property type="entry name" value="S-adenosyl-L-methionine-dependent methyltransferases"/>
    <property type="match status" value="1"/>
</dbReference>
<dbReference type="PANTHER" id="PTHR18895:SF74">
    <property type="entry name" value="MTRF1L RELEASE FACTOR GLUTAMINE METHYLTRANSFERASE"/>
    <property type="match status" value="1"/>
</dbReference>
<dbReference type="InterPro" id="IPR002052">
    <property type="entry name" value="DNA_methylase_N6_adenine_CS"/>
</dbReference>
<dbReference type="FunFam" id="3.40.50.150:FF:000053">
    <property type="entry name" value="Release factor glutamine methyltransferase"/>
    <property type="match status" value="1"/>
</dbReference>
<dbReference type="OrthoDB" id="9800643at2"/>
<evidence type="ECO:0000256" key="5">
    <source>
        <dbReference type="HAMAP-Rule" id="MF_02126"/>
    </source>
</evidence>
<dbReference type="GO" id="GO:0003676">
    <property type="term" value="F:nucleic acid binding"/>
    <property type="evidence" value="ECO:0007669"/>
    <property type="project" value="InterPro"/>
</dbReference>
<organism evidence="8 9">
    <name type="scientific">Sulfuriferula plumbiphila</name>
    <dbReference type="NCBI Taxonomy" id="171865"/>
    <lineage>
        <taxon>Bacteria</taxon>
        <taxon>Pseudomonadati</taxon>
        <taxon>Pseudomonadota</taxon>
        <taxon>Betaproteobacteria</taxon>
        <taxon>Nitrosomonadales</taxon>
        <taxon>Sulfuricellaceae</taxon>
        <taxon>Sulfuriferula</taxon>
    </lineage>
</organism>
<gene>
    <name evidence="5 8" type="primary">prmC</name>
    <name evidence="8" type="ORF">TPL01_24800</name>
</gene>
<comment type="catalytic activity">
    <reaction evidence="4 5">
        <text>L-glutaminyl-[peptide chain release factor] + S-adenosyl-L-methionine = N(5)-methyl-L-glutaminyl-[peptide chain release factor] + S-adenosyl-L-homocysteine + H(+)</text>
        <dbReference type="Rhea" id="RHEA:42896"/>
        <dbReference type="Rhea" id="RHEA-COMP:10271"/>
        <dbReference type="Rhea" id="RHEA-COMP:10272"/>
        <dbReference type="ChEBI" id="CHEBI:15378"/>
        <dbReference type="ChEBI" id="CHEBI:30011"/>
        <dbReference type="ChEBI" id="CHEBI:57856"/>
        <dbReference type="ChEBI" id="CHEBI:59789"/>
        <dbReference type="ChEBI" id="CHEBI:61891"/>
        <dbReference type="EC" id="2.1.1.297"/>
    </reaction>
</comment>
<comment type="function">
    <text evidence="5">Methylates the class 1 translation termination release factors RF1/PrfA and RF2/PrfB on the glutamine residue of the universally conserved GGQ motif.</text>
</comment>
<dbReference type="PANTHER" id="PTHR18895">
    <property type="entry name" value="HEMK METHYLTRANSFERASE"/>
    <property type="match status" value="1"/>
</dbReference>
<evidence type="ECO:0000259" key="7">
    <source>
        <dbReference type="Pfam" id="PF17827"/>
    </source>
</evidence>
<dbReference type="Proteomes" id="UP000321337">
    <property type="component" value="Unassembled WGS sequence"/>
</dbReference>
<feature type="binding site" evidence="5">
    <location>
        <position position="192"/>
    </location>
    <ligand>
        <name>S-adenosyl-L-methionine</name>
        <dbReference type="ChEBI" id="CHEBI:59789"/>
    </ligand>
</feature>
<dbReference type="InterPro" id="IPR025714">
    <property type="entry name" value="Methyltranfer_dom"/>
</dbReference>
<feature type="binding site" evidence="5">
    <location>
        <position position="176"/>
    </location>
    <ligand>
        <name>S-adenosyl-L-methionine</name>
        <dbReference type="ChEBI" id="CHEBI:59789"/>
    </ligand>
</feature>
<dbReference type="Gene3D" id="3.40.50.150">
    <property type="entry name" value="Vaccinia Virus protein VP39"/>
    <property type="match status" value="1"/>
</dbReference>
<protein>
    <recommendedName>
        <fullName evidence="5">Release factor glutamine methyltransferase</fullName>
        <shortName evidence="5">RF MTase</shortName>
        <ecNumber evidence="5">2.1.1.297</ecNumber>
    </recommendedName>
    <alternativeName>
        <fullName evidence="5">N5-glutamine methyltransferase PrmC</fullName>
    </alternativeName>
    <alternativeName>
        <fullName evidence="5">Protein-(glutamine-N5) MTase PrmC</fullName>
    </alternativeName>
    <alternativeName>
        <fullName evidence="5">Protein-glutamine N-methyltransferase PrmC</fullName>
    </alternativeName>
</protein>
<dbReference type="CDD" id="cd02440">
    <property type="entry name" value="AdoMet_MTases"/>
    <property type="match status" value="1"/>
</dbReference>
<feature type="binding site" evidence="5">
    <location>
        <position position="148"/>
    </location>
    <ligand>
        <name>S-adenosyl-L-methionine</name>
        <dbReference type="ChEBI" id="CHEBI:59789"/>
    </ligand>
</feature>
<feature type="domain" description="Release factor glutamine methyltransferase N-terminal" evidence="7">
    <location>
        <begin position="26"/>
        <end position="80"/>
    </location>
</feature>
<evidence type="ECO:0000313" key="9">
    <source>
        <dbReference type="Proteomes" id="UP000321337"/>
    </source>
</evidence>
<dbReference type="InterPro" id="IPR050320">
    <property type="entry name" value="N5-glutamine_MTase"/>
</dbReference>
<evidence type="ECO:0000259" key="6">
    <source>
        <dbReference type="Pfam" id="PF13847"/>
    </source>
</evidence>
<dbReference type="PROSITE" id="PS00092">
    <property type="entry name" value="N6_MTASE"/>
    <property type="match status" value="1"/>
</dbReference>
<dbReference type="RefSeq" id="WP_147074233.1">
    <property type="nucleotide sequence ID" value="NZ_AP021884.1"/>
</dbReference>
<keyword evidence="1 5" id="KW-0489">Methyltransferase</keyword>
<comment type="similarity">
    <text evidence="5">Belongs to the protein N5-glutamine methyltransferase family. PrmC subfamily.</text>
</comment>
<dbReference type="Pfam" id="PF17827">
    <property type="entry name" value="PrmC_N"/>
    <property type="match status" value="1"/>
</dbReference>
<feature type="binding site" evidence="5">
    <location>
        <begin position="192"/>
        <end position="195"/>
    </location>
    <ligand>
        <name>substrate</name>
    </ligand>
</feature>
<dbReference type="AlphaFoldDB" id="A0A512LA62"/>
<evidence type="ECO:0000256" key="1">
    <source>
        <dbReference type="ARBA" id="ARBA00022603"/>
    </source>
</evidence>
<dbReference type="InterPro" id="IPR004556">
    <property type="entry name" value="HemK-like"/>
</dbReference>
<feature type="binding site" evidence="5">
    <location>
        <begin position="125"/>
        <end position="129"/>
    </location>
    <ligand>
        <name>S-adenosyl-L-methionine</name>
        <dbReference type="ChEBI" id="CHEBI:59789"/>
    </ligand>
</feature>
<comment type="caution">
    <text evidence="8">The sequence shown here is derived from an EMBL/GenBank/DDBJ whole genome shotgun (WGS) entry which is preliminary data.</text>
</comment>
<dbReference type="GO" id="GO:0102559">
    <property type="term" value="F:peptide chain release factor N(5)-glutamine methyltransferase activity"/>
    <property type="evidence" value="ECO:0007669"/>
    <property type="project" value="UniProtKB-EC"/>
</dbReference>
<dbReference type="Gene3D" id="1.10.8.10">
    <property type="entry name" value="DNA helicase RuvA subunit, C-terminal domain"/>
    <property type="match status" value="1"/>
</dbReference>
<dbReference type="InterPro" id="IPR029063">
    <property type="entry name" value="SAM-dependent_MTases_sf"/>
</dbReference>
<evidence type="ECO:0000256" key="4">
    <source>
        <dbReference type="ARBA" id="ARBA00048391"/>
    </source>
</evidence>
<proteinExistence type="inferred from homology"/>
<dbReference type="InterPro" id="IPR019874">
    <property type="entry name" value="RF_methyltr_PrmC"/>
</dbReference>
<sequence length="285" mass="30263">MLSAIRDRLGADQAQLMQALALDPCDARLETQLLMAAALGVNRAWLLAHGEEMLAPAAAARYADLLERRLAGEPIAYIFGAKEFYGLMFKVSPAVLIPRPETELLVELALARIAADRPCRVLDLGTGSGIIAVTLARLRPLAELVALDVSPAALALAQENARNLEASNVQFIESDWFSALGSVGKFDVIVSNPPYVSAGDPHLAHGDLRFEPPHALAAGPSGRSALARIIAQAAPNMATAGTLLLEHGYDQGEYTRAALQQAGFHQCVTYHDLAGVERVTLGTVG</sequence>
<dbReference type="NCBIfam" id="TIGR00536">
    <property type="entry name" value="hemK_fam"/>
    <property type="match status" value="1"/>
</dbReference>
<dbReference type="GO" id="GO:0032259">
    <property type="term" value="P:methylation"/>
    <property type="evidence" value="ECO:0007669"/>
    <property type="project" value="UniProtKB-KW"/>
</dbReference>
<dbReference type="HAMAP" id="MF_02126">
    <property type="entry name" value="RF_methyltr_PrmC"/>
    <property type="match status" value="1"/>
</dbReference>
<keyword evidence="2 5" id="KW-0808">Transferase</keyword>
<dbReference type="EMBL" id="BKAD01000028">
    <property type="protein sequence ID" value="GEP31342.1"/>
    <property type="molecule type" value="Genomic_DNA"/>
</dbReference>
<accession>A0A512LA62</accession>
<dbReference type="EC" id="2.1.1.297" evidence="5"/>
<dbReference type="Pfam" id="PF13847">
    <property type="entry name" value="Methyltransf_31"/>
    <property type="match status" value="1"/>
</dbReference>
<dbReference type="NCBIfam" id="TIGR03534">
    <property type="entry name" value="RF_mod_PrmC"/>
    <property type="match status" value="1"/>
</dbReference>
<keyword evidence="9" id="KW-1185">Reference proteome</keyword>